<feature type="transmembrane region" description="Helical" evidence="1">
    <location>
        <begin position="149"/>
        <end position="169"/>
    </location>
</feature>
<evidence type="ECO:0000259" key="2">
    <source>
        <dbReference type="Pfam" id="PF01757"/>
    </source>
</evidence>
<gene>
    <name evidence="3" type="ORF">DHEL01_v209113</name>
</gene>
<dbReference type="AlphaFoldDB" id="A0A2P5HQK1"/>
<evidence type="ECO:0000313" key="4">
    <source>
        <dbReference type="Proteomes" id="UP000094444"/>
    </source>
</evidence>
<feature type="transmembrane region" description="Helical" evidence="1">
    <location>
        <begin position="181"/>
        <end position="202"/>
    </location>
</feature>
<keyword evidence="1" id="KW-0812">Transmembrane</keyword>
<dbReference type="GO" id="GO:0016747">
    <property type="term" value="F:acyltransferase activity, transferring groups other than amino-acyl groups"/>
    <property type="evidence" value="ECO:0007669"/>
    <property type="project" value="InterPro"/>
</dbReference>
<feature type="transmembrane region" description="Helical" evidence="1">
    <location>
        <begin position="222"/>
        <end position="242"/>
    </location>
</feature>
<dbReference type="InterPro" id="IPR002656">
    <property type="entry name" value="Acyl_transf_3_dom"/>
</dbReference>
<reference evidence="3" key="1">
    <citation type="submission" date="2017-09" db="EMBL/GenBank/DDBJ databases">
        <title>Polyketide synthases of a Diaporthe helianthi virulent isolate.</title>
        <authorList>
            <person name="Baroncelli R."/>
        </authorList>
    </citation>
    <scope>NUCLEOTIDE SEQUENCE [LARGE SCALE GENOMIC DNA]</scope>
    <source>
        <strain evidence="3">7/96</strain>
    </source>
</reference>
<sequence length="499" mass="55739">MRGTVLSNNKGYALERRHDLDLLRLWLTVLVICTWHVLDLTATGGVINKIGGLSFMRPSILLAITREVPRAFVIPACFWISGRLTARSVEGAGKSPGKLVVDRTIRLFVPSVAFTLLIWPFALLPGAGVSDFPSLWRFLLDYWKSLNGIQGPAWYSATLLCFDYGLALLKKVSETTAYRRLVSRPGASLLVSLRAYMALSTYGWAGLTMTSYLIRQAFPNRVIFVPLSVRPGFLLGYIYAYGMGYQSFCHSMSTMTGPFSQAKLGYKSGLSMADNLESDGSERNSQDGPRTQITVLKSRASARLAIAILVSLAFYLSILIVPALIEIFRPHMSGGHFSAESNWTSISEALVLRIDHLYFDAGFDIDTALYAIWREFTVFGLIGPAITEWFYEFYSGPMQEPQERVGWCSRTFFTVFSPRYSFVAYLDHGPIGILLCWLVESTFVKNSAHPWLHFIYESAFAREITQIGMTLVDFALVTVVSFAVGWLVVEKVPGCKKVL</sequence>
<dbReference type="Proteomes" id="UP000094444">
    <property type="component" value="Unassembled WGS sequence"/>
</dbReference>
<dbReference type="Pfam" id="PF01757">
    <property type="entry name" value="Acyl_transf_3"/>
    <property type="match status" value="1"/>
</dbReference>
<name>A0A2P5HQK1_DIAHE</name>
<feature type="transmembrane region" description="Helical" evidence="1">
    <location>
        <begin position="467"/>
        <end position="489"/>
    </location>
</feature>
<keyword evidence="1" id="KW-0472">Membrane</keyword>
<dbReference type="EMBL" id="MAVT02000988">
    <property type="protein sequence ID" value="POS72495.1"/>
    <property type="molecule type" value="Genomic_DNA"/>
</dbReference>
<feature type="transmembrane region" description="Helical" evidence="1">
    <location>
        <begin position="25"/>
        <end position="48"/>
    </location>
</feature>
<comment type="caution">
    <text evidence="3">The sequence shown here is derived from an EMBL/GenBank/DDBJ whole genome shotgun (WGS) entry which is preliminary data.</text>
</comment>
<feature type="transmembrane region" description="Helical" evidence="1">
    <location>
        <begin position="107"/>
        <end position="129"/>
    </location>
</feature>
<protein>
    <recommendedName>
        <fullName evidence="2">Acyltransferase 3 domain-containing protein</fullName>
    </recommendedName>
</protein>
<evidence type="ECO:0000256" key="1">
    <source>
        <dbReference type="SAM" id="Phobius"/>
    </source>
</evidence>
<feature type="transmembrane region" description="Helical" evidence="1">
    <location>
        <begin position="304"/>
        <end position="325"/>
    </location>
</feature>
<keyword evidence="1" id="KW-1133">Transmembrane helix</keyword>
<organism evidence="3 4">
    <name type="scientific">Diaporthe helianthi</name>
    <dbReference type="NCBI Taxonomy" id="158607"/>
    <lineage>
        <taxon>Eukaryota</taxon>
        <taxon>Fungi</taxon>
        <taxon>Dikarya</taxon>
        <taxon>Ascomycota</taxon>
        <taxon>Pezizomycotina</taxon>
        <taxon>Sordariomycetes</taxon>
        <taxon>Sordariomycetidae</taxon>
        <taxon>Diaporthales</taxon>
        <taxon>Diaporthaceae</taxon>
        <taxon>Diaporthe</taxon>
    </lineage>
</organism>
<proteinExistence type="predicted"/>
<accession>A0A2P5HQK1</accession>
<dbReference type="OrthoDB" id="4141464at2759"/>
<feature type="domain" description="Acyltransferase 3" evidence="2">
    <location>
        <begin position="18"/>
        <end position="238"/>
    </location>
</feature>
<dbReference type="InParanoid" id="A0A2P5HQK1"/>
<keyword evidence="4" id="KW-1185">Reference proteome</keyword>
<evidence type="ECO:0000313" key="3">
    <source>
        <dbReference type="EMBL" id="POS72495.1"/>
    </source>
</evidence>